<dbReference type="PANTHER" id="PTHR13939">
    <property type="entry name" value="NICOTINAMIDE-NUCLEOTIDE AMIDOHYDROLASE PNCC"/>
    <property type="match status" value="1"/>
</dbReference>
<accession>A0A369BEN3</accession>
<protein>
    <recommendedName>
        <fullName evidence="1">Putative competence-damage inducible protein</fullName>
    </recommendedName>
</protein>
<dbReference type="Gene3D" id="3.90.950.20">
    <property type="entry name" value="CinA-like"/>
    <property type="match status" value="1"/>
</dbReference>
<organism evidence="3 4">
    <name type="scientific">Anaerobacterium chartisolvens</name>
    <dbReference type="NCBI Taxonomy" id="1297424"/>
    <lineage>
        <taxon>Bacteria</taxon>
        <taxon>Bacillati</taxon>
        <taxon>Bacillota</taxon>
        <taxon>Clostridia</taxon>
        <taxon>Eubacteriales</taxon>
        <taxon>Oscillospiraceae</taxon>
        <taxon>Anaerobacterium</taxon>
    </lineage>
</organism>
<dbReference type="HAMAP" id="MF_00226_B">
    <property type="entry name" value="CinA_B"/>
    <property type="match status" value="1"/>
</dbReference>
<dbReference type="PANTHER" id="PTHR13939:SF0">
    <property type="entry name" value="NMN AMIDOHYDROLASE-LIKE PROTEIN YFAY"/>
    <property type="match status" value="1"/>
</dbReference>
<evidence type="ECO:0000259" key="2">
    <source>
        <dbReference type="SMART" id="SM00852"/>
    </source>
</evidence>
<dbReference type="SMART" id="SM00852">
    <property type="entry name" value="MoCF_biosynth"/>
    <property type="match status" value="1"/>
</dbReference>
<dbReference type="Gene3D" id="3.40.980.10">
    <property type="entry name" value="MoaB/Mog-like domain"/>
    <property type="match status" value="1"/>
</dbReference>
<dbReference type="Pfam" id="PF00994">
    <property type="entry name" value="MoCF_biosynth"/>
    <property type="match status" value="1"/>
</dbReference>
<evidence type="ECO:0000313" key="4">
    <source>
        <dbReference type="Proteomes" id="UP000253034"/>
    </source>
</evidence>
<dbReference type="Pfam" id="PF02464">
    <property type="entry name" value="CinA"/>
    <property type="match status" value="1"/>
</dbReference>
<dbReference type="PIRSF" id="PIRSF006728">
    <property type="entry name" value="CinA"/>
    <property type="match status" value="1"/>
</dbReference>
<keyword evidence="4" id="KW-1185">Reference proteome</keyword>
<dbReference type="InterPro" id="IPR008135">
    <property type="entry name" value="Competence-induced_CinA"/>
</dbReference>
<dbReference type="SUPFAM" id="SSF53218">
    <property type="entry name" value="Molybdenum cofactor biosynthesis proteins"/>
    <property type="match status" value="1"/>
</dbReference>
<comment type="similarity">
    <text evidence="1">Belongs to the CinA family.</text>
</comment>
<evidence type="ECO:0000313" key="3">
    <source>
        <dbReference type="EMBL" id="RCX20000.1"/>
    </source>
</evidence>
<dbReference type="NCBIfam" id="TIGR00199">
    <property type="entry name" value="PncC_domain"/>
    <property type="match status" value="1"/>
</dbReference>
<reference evidence="3 4" key="1">
    <citation type="submission" date="2018-07" db="EMBL/GenBank/DDBJ databases">
        <title>Genomic Encyclopedia of Type Strains, Phase IV (KMG-IV): sequencing the most valuable type-strain genomes for metagenomic binning, comparative biology and taxonomic classification.</title>
        <authorList>
            <person name="Goeker M."/>
        </authorList>
    </citation>
    <scope>NUCLEOTIDE SEQUENCE [LARGE SCALE GENOMIC DNA]</scope>
    <source>
        <strain evidence="3 4">DSM 27016</strain>
    </source>
</reference>
<dbReference type="SUPFAM" id="SSF142433">
    <property type="entry name" value="CinA-like"/>
    <property type="match status" value="1"/>
</dbReference>
<sequence>MVLLFSVLTIVLEDMIMNAEVLAVGTELLMGQIANTNAQYISKRLPDVGVGVYYHSVVGDNPKRLKESLTLALKRSDAVIMTGGLGPTQDDLTKETVSELLDKRLVLHEESLKKIENFFKGVHRTMTDNNVKQAYLPEGCIVMKNNNGTAPGCIIEKDGKTVIMLPGPPSEMRPMFEENVIPYFEAKSSYKLVSRFIRVFGIGESAMETEILDLIQGQANPTIAPYAKEGEVTLRVTAKCVRDEDAQQLLDPVIEEIKKRLGNTVYSTEDKNMHQAVGELLISRGISLALAESCTGGLIASRLTEIPGISRVFNRGIVCYSNQSKIENLGVNIKTLEKHGAVSRETAVEMAQGILKTSKTDLGLSVTGIAGPEGGTAEKPVGLVYVALAHSGGVECKEFRLWGSRERIRNVTVLNALDIIRRHVLEQK</sequence>
<feature type="domain" description="MoaB/Mog" evidence="2">
    <location>
        <begin position="20"/>
        <end position="187"/>
    </location>
</feature>
<proteinExistence type="inferred from homology"/>
<evidence type="ECO:0000256" key="1">
    <source>
        <dbReference type="HAMAP-Rule" id="MF_00226"/>
    </source>
</evidence>
<dbReference type="AlphaFoldDB" id="A0A369BEN3"/>
<dbReference type="InterPro" id="IPR008136">
    <property type="entry name" value="CinA_C"/>
</dbReference>
<dbReference type="InterPro" id="IPR036425">
    <property type="entry name" value="MoaB/Mog-like_dom_sf"/>
</dbReference>
<dbReference type="EMBL" id="QPJT01000002">
    <property type="protein sequence ID" value="RCX20000.1"/>
    <property type="molecule type" value="Genomic_DNA"/>
</dbReference>
<name>A0A369BEN3_9FIRM</name>
<gene>
    <name evidence="1" type="primary">cinA</name>
    <name evidence="3" type="ORF">DFR58_10269</name>
</gene>
<dbReference type="InterPro" id="IPR036653">
    <property type="entry name" value="CinA-like_C"/>
</dbReference>
<dbReference type="CDD" id="cd00885">
    <property type="entry name" value="cinA"/>
    <property type="match status" value="1"/>
</dbReference>
<dbReference type="InterPro" id="IPR001453">
    <property type="entry name" value="MoaB/Mog_dom"/>
</dbReference>
<dbReference type="Pfam" id="PF18146">
    <property type="entry name" value="CinA_KH"/>
    <property type="match status" value="1"/>
</dbReference>
<dbReference type="NCBIfam" id="NF001813">
    <property type="entry name" value="PRK00549.1"/>
    <property type="match status" value="1"/>
</dbReference>
<comment type="caution">
    <text evidence="3">The sequence shown here is derived from an EMBL/GenBank/DDBJ whole genome shotgun (WGS) entry which is preliminary data.</text>
</comment>
<dbReference type="InterPro" id="IPR041424">
    <property type="entry name" value="CinA_KH"/>
</dbReference>
<dbReference type="Proteomes" id="UP000253034">
    <property type="component" value="Unassembled WGS sequence"/>
</dbReference>
<dbReference type="InterPro" id="IPR050101">
    <property type="entry name" value="CinA"/>
</dbReference>
<dbReference type="Gene3D" id="3.30.70.2860">
    <property type="match status" value="1"/>
</dbReference>
<dbReference type="NCBIfam" id="TIGR00200">
    <property type="entry name" value="cinA_nterm"/>
    <property type="match status" value="1"/>
</dbReference>
<dbReference type="NCBIfam" id="TIGR00177">
    <property type="entry name" value="molyb_syn"/>
    <property type="match status" value="1"/>
</dbReference>